<protein>
    <submittedName>
        <fullName evidence="1">Uncharacterized protein</fullName>
    </submittedName>
</protein>
<name>A0A0F9VM59_9ZZZZ</name>
<dbReference type="EMBL" id="LAZR01000323">
    <property type="protein sequence ID" value="KKN74576.1"/>
    <property type="molecule type" value="Genomic_DNA"/>
</dbReference>
<comment type="caution">
    <text evidence="1">The sequence shown here is derived from an EMBL/GenBank/DDBJ whole genome shotgun (WGS) entry which is preliminary data.</text>
</comment>
<accession>A0A0F9VM59</accession>
<dbReference type="AlphaFoldDB" id="A0A0F9VM59"/>
<evidence type="ECO:0000313" key="1">
    <source>
        <dbReference type="EMBL" id="KKN74576.1"/>
    </source>
</evidence>
<organism evidence="1">
    <name type="scientific">marine sediment metagenome</name>
    <dbReference type="NCBI Taxonomy" id="412755"/>
    <lineage>
        <taxon>unclassified sequences</taxon>
        <taxon>metagenomes</taxon>
        <taxon>ecological metagenomes</taxon>
    </lineage>
</organism>
<gene>
    <name evidence="1" type="ORF">LCGC14_0388970</name>
</gene>
<sequence length="219" mass="24173">MYVKLKLPMANAQMSISAVITGDLIDSQSAQDTHAYIAQLKATLDQLAGLFDFKAEQYRGDGFQLTLVAPERAFECAVLLRAGLIANSPEGERFDARIAIGIGAAPSENHYGGAFVLSGQGLDGMKKTTLGIFSHARQLLDRIELPTEFVAVIIEGWTRVEAETYFLHATQHASQKDLAKTLGKSRVTVHKALQRANAELIDRYLERTRAWIQELQDAR</sequence>
<reference evidence="1" key="1">
    <citation type="journal article" date="2015" name="Nature">
        <title>Complex archaea that bridge the gap between prokaryotes and eukaryotes.</title>
        <authorList>
            <person name="Spang A."/>
            <person name="Saw J.H."/>
            <person name="Jorgensen S.L."/>
            <person name="Zaremba-Niedzwiedzka K."/>
            <person name="Martijn J."/>
            <person name="Lind A.E."/>
            <person name="van Eijk R."/>
            <person name="Schleper C."/>
            <person name="Guy L."/>
            <person name="Ettema T.J."/>
        </authorList>
    </citation>
    <scope>NUCLEOTIDE SEQUENCE</scope>
</reference>
<proteinExistence type="predicted"/>